<reference evidence="1" key="1">
    <citation type="submission" date="2024-06" db="EMBL/GenBank/DDBJ databases">
        <title>Methylostella associata gen. nov., sp. nov., a novel Ancalomicrobiaceae-affiliated facultatively methylotrophic bacteria that feed on methanotrophs of the genus Methylococcus.</title>
        <authorList>
            <person name="Saltykova V."/>
            <person name="Danilova O.V."/>
            <person name="Oshkin I.Y."/>
            <person name="Belova S.E."/>
            <person name="Pimenov N.V."/>
            <person name="Dedysh S.N."/>
        </authorList>
    </citation>
    <scope>NUCLEOTIDE SEQUENCE</scope>
    <source>
        <strain evidence="1">S20</strain>
    </source>
</reference>
<organism evidence="1">
    <name type="scientific">Methyloraptor flagellatus</name>
    <dbReference type="NCBI Taxonomy" id="3162530"/>
    <lineage>
        <taxon>Bacteria</taxon>
        <taxon>Pseudomonadati</taxon>
        <taxon>Pseudomonadota</taxon>
        <taxon>Alphaproteobacteria</taxon>
        <taxon>Hyphomicrobiales</taxon>
        <taxon>Ancalomicrobiaceae</taxon>
        <taxon>Methyloraptor</taxon>
    </lineage>
</organism>
<gene>
    <name evidence="1" type="ORF">ABS361_09465</name>
</gene>
<proteinExistence type="predicted"/>
<accession>A0AAU7XE92</accession>
<name>A0AAU7XE92_9HYPH</name>
<dbReference type="EMBL" id="CP158568">
    <property type="protein sequence ID" value="XBY46412.1"/>
    <property type="molecule type" value="Genomic_DNA"/>
</dbReference>
<protein>
    <submittedName>
        <fullName evidence="1">Uncharacterized protein</fullName>
    </submittedName>
</protein>
<dbReference type="KEGG" id="mflg:ABS361_09465"/>
<evidence type="ECO:0000313" key="1">
    <source>
        <dbReference type="EMBL" id="XBY46412.1"/>
    </source>
</evidence>
<sequence>MTGAVPHADVLVQGFRAAAEAALEAEQRFRASWRERLETLERERTLAFLRFHLVADLLRIAGEAADAPAAQTVCLGHVATAFRLDRGSAAHAEIFGRLGPVVAAFAEVAHPVPGEVLDTAGEVTDAEEAPGAETVASPSEASVAMLPAPPDAAAALAAFETWYAERYGAAFLARADLPMPETPLVDW</sequence>
<dbReference type="RefSeq" id="WP_407051508.1">
    <property type="nucleotide sequence ID" value="NZ_CP158568.1"/>
</dbReference>
<dbReference type="AlphaFoldDB" id="A0AAU7XE92"/>